<organism evidence="9 10">
    <name type="scientific">Neolewinella maritima</name>
    <dbReference type="NCBI Taxonomy" id="1383882"/>
    <lineage>
        <taxon>Bacteria</taxon>
        <taxon>Pseudomonadati</taxon>
        <taxon>Bacteroidota</taxon>
        <taxon>Saprospiria</taxon>
        <taxon>Saprospirales</taxon>
        <taxon>Lewinellaceae</taxon>
        <taxon>Neolewinella</taxon>
    </lineage>
</organism>
<evidence type="ECO:0000259" key="8">
    <source>
        <dbReference type="Pfam" id="PF12704"/>
    </source>
</evidence>
<dbReference type="RefSeq" id="WP_238749133.1">
    <property type="nucleotide sequence ID" value="NZ_CAKLPZ010000001.1"/>
</dbReference>
<dbReference type="Proteomes" id="UP000837803">
    <property type="component" value="Unassembled WGS sequence"/>
</dbReference>
<keyword evidence="5 6" id="KW-0472">Membrane</keyword>
<evidence type="ECO:0000256" key="2">
    <source>
        <dbReference type="ARBA" id="ARBA00022475"/>
    </source>
</evidence>
<dbReference type="InterPro" id="IPR025857">
    <property type="entry name" value="MacB_PCD"/>
</dbReference>
<dbReference type="EMBL" id="CAKLPZ010000001">
    <property type="protein sequence ID" value="CAH0998933.1"/>
    <property type="molecule type" value="Genomic_DNA"/>
</dbReference>
<feature type="transmembrane region" description="Helical" evidence="6">
    <location>
        <begin position="341"/>
        <end position="372"/>
    </location>
</feature>
<proteinExistence type="predicted"/>
<accession>A0ABM9AXE6</accession>
<keyword evidence="4 6" id="KW-1133">Transmembrane helix</keyword>
<feature type="transmembrane region" description="Helical" evidence="6">
    <location>
        <begin position="301"/>
        <end position="321"/>
    </location>
</feature>
<dbReference type="PANTHER" id="PTHR43738:SF2">
    <property type="entry name" value="ABC TRANSPORTER PERMEASE"/>
    <property type="match status" value="1"/>
</dbReference>
<dbReference type="InterPro" id="IPR051125">
    <property type="entry name" value="ABC-4/HrtB_transporter"/>
</dbReference>
<dbReference type="Pfam" id="PF12704">
    <property type="entry name" value="MacB_PCD"/>
    <property type="match status" value="1"/>
</dbReference>
<keyword evidence="3 6" id="KW-0812">Transmembrane</keyword>
<evidence type="ECO:0000256" key="5">
    <source>
        <dbReference type="ARBA" id="ARBA00023136"/>
    </source>
</evidence>
<evidence type="ECO:0000256" key="1">
    <source>
        <dbReference type="ARBA" id="ARBA00004651"/>
    </source>
</evidence>
<evidence type="ECO:0000313" key="10">
    <source>
        <dbReference type="Proteomes" id="UP000837803"/>
    </source>
</evidence>
<gene>
    <name evidence="9" type="ORF">LEM8419_00228</name>
</gene>
<sequence length="425" mass="46025">MSILSLALRNLLYRPWTTALSLLLAALGAGLISLILLLNWQLEQQFDRNLAGINLVVGAKGSPLQLMMSSMYHISSPTGNVPLDKVKPFLNPAHPYISLGVPLSLGDSYRGRRIVGTRPTFLQLYGAELSEGAMWTAPMDVVAGASAARELGLQLGDTFRSSHGLVEDDDLTHRDAPPFRVVGILGPTGTVADLVLLTPTESLWAVHDTHDTHDATAQHDDHDHDTGPAHAPAYDVTQPLMDYTDKIITSVLIQFKGNSITALNMQRSINENTEMQAVTPSIQLAELYATVGQGEQVLRQLGYVVVGVSILSIFIGLYSSLDRRRGELALLRSLGAGPSKLFGLLLMEGTFTAVAGALLGLLLSHAGLALIARYFSQAYRYDFQRLVFLPEEYWLLAGAVVVGVLAASVPAWRAARTDVHRTLAQ</sequence>
<dbReference type="Pfam" id="PF02687">
    <property type="entry name" value="FtsX"/>
    <property type="match status" value="1"/>
</dbReference>
<comment type="subcellular location">
    <subcellularLocation>
        <location evidence="1">Cell membrane</location>
        <topology evidence="1">Multi-pass membrane protein</topology>
    </subcellularLocation>
</comment>
<feature type="domain" description="MacB-like periplasmic core" evidence="8">
    <location>
        <begin position="18"/>
        <end position="204"/>
    </location>
</feature>
<evidence type="ECO:0000259" key="7">
    <source>
        <dbReference type="Pfam" id="PF02687"/>
    </source>
</evidence>
<name>A0ABM9AXE6_9BACT</name>
<dbReference type="PANTHER" id="PTHR43738">
    <property type="entry name" value="ABC TRANSPORTER, MEMBRANE PROTEIN"/>
    <property type="match status" value="1"/>
</dbReference>
<evidence type="ECO:0000256" key="4">
    <source>
        <dbReference type="ARBA" id="ARBA00022989"/>
    </source>
</evidence>
<dbReference type="InterPro" id="IPR003838">
    <property type="entry name" value="ABC3_permease_C"/>
</dbReference>
<reference evidence="9" key="1">
    <citation type="submission" date="2021-12" db="EMBL/GenBank/DDBJ databases">
        <authorList>
            <person name="Rodrigo-Torres L."/>
            <person name="Arahal R. D."/>
            <person name="Lucena T."/>
        </authorList>
    </citation>
    <scope>NUCLEOTIDE SEQUENCE</scope>
    <source>
        <strain evidence="9">CECT 8419</strain>
    </source>
</reference>
<keyword evidence="10" id="KW-1185">Reference proteome</keyword>
<protein>
    <recommendedName>
        <fullName evidence="11">ABC transporter permease</fullName>
    </recommendedName>
</protein>
<comment type="caution">
    <text evidence="9">The sequence shown here is derived from an EMBL/GenBank/DDBJ whole genome shotgun (WGS) entry which is preliminary data.</text>
</comment>
<evidence type="ECO:0000256" key="3">
    <source>
        <dbReference type="ARBA" id="ARBA00022692"/>
    </source>
</evidence>
<evidence type="ECO:0000313" key="9">
    <source>
        <dbReference type="EMBL" id="CAH0998933.1"/>
    </source>
</evidence>
<evidence type="ECO:0008006" key="11">
    <source>
        <dbReference type="Google" id="ProtNLM"/>
    </source>
</evidence>
<feature type="transmembrane region" description="Helical" evidence="6">
    <location>
        <begin position="20"/>
        <end position="40"/>
    </location>
</feature>
<keyword evidence="2" id="KW-1003">Cell membrane</keyword>
<evidence type="ECO:0000256" key="6">
    <source>
        <dbReference type="SAM" id="Phobius"/>
    </source>
</evidence>
<feature type="domain" description="ABC3 transporter permease C-terminal" evidence="7">
    <location>
        <begin position="303"/>
        <end position="417"/>
    </location>
</feature>
<feature type="transmembrane region" description="Helical" evidence="6">
    <location>
        <begin position="393"/>
        <end position="412"/>
    </location>
</feature>